<organism evidence="3 4">
    <name type="scientific">Paenarthrobacter nicotinovorans</name>
    <name type="common">Arthrobacter nicotinovorans</name>
    <dbReference type="NCBI Taxonomy" id="29320"/>
    <lineage>
        <taxon>Bacteria</taxon>
        <taxon>Bacillati</taxon>
        <taxon>Actinomycetota</taxon>
        <taxon>Actinomycetes</taxon>
        <taxon>Micrococcales</taxon>
        <taxon>Micrococcaceae</taxon>
        <taxon>Paenarthrobacter</taxon>
    </lineage>
</organism>
<dbReference type="RefSeq" id="WP_347782072.1">
    <property type="nucleotide sequence ID" value="NZ_JBBMFV010000004.1"/>
</dbReference>
<comment type="similarity">
    <text evidence="1">Belongs to the ROK (NagC/XylR) family.</text>
</comment>
<evidence type="ECO:0000256" key="1">
    <source>
        <dbReference type="ARBA" id="ARBA00006479"/>
    </source>
</evidence>
<keyword evidence="4" id="KW-1185">Reference proteome</keyword>
<dbReference type="EMBL" id="JBBMFV010000004">
    <property type="protein sequence ID" value="MEO3940593.1"/>
    <property type="molecule type" value="Genomic_DNA"/>
</dbReference>
<dbReference type="Pfam" id="PF13412">
    <property type="entry name" value="HTH_24"/>
    <property type="match status" value="1"/>
</dbReference>
<dbReference type="InterPro" id="IPR043129">
    <property type="entry name" value="ATPase_NBD"/>
</dbReference>
<dbReference type="PANTHER" id="PTHR18964">
    <property type="entry name" value="ROK (REPRESSOR, ORF, KINASE) FAMILY"/>
    <property type="match status" value="1"/>
</dbReference>
<name>A0ABV0GPW6_PAENI</name>
<sequence length="433" mass="45389">MAIERYTGLASVLETIRWEEGITQATLTDQVGLGRSVVAERVAELEQIGLIHSPGRAPSTGGRTAKLLSLNAQAGYVVGVDIASNEMVVSASDLAGALLGTRHRELCDVGEGPARILDQVNVIIQEVVREQGNNNMLGIGVGLSGPVNFDTGTPVGVPVLPGWDDYPVREEFAARWPVPVWVDNRVNLLALAEIESNPRAAKAKHLLYFGAGAGVGAALITDSRLYRGSHGLAGSIGHVAVPEAGVVACRCGRTGCLEAVTSGWAIERDGLMLAETGRSPYLAKVFKESGRVRAYDVTLAAEHGDAAATELLSRTAALLGSSLATLVSFFAPHMLVVGGGIARAKDIVLKPIQQAVLERLPSTGAPDLIVELSAIDEQVGGVVGAAQLVLGELFSKQNLPGLLARLTEPLTRSLEQDQGQDQDQGPVTEDLSA</sequence>
<evidence type="ECO:0000256" key="2">
    <source>
        <dbReference type="SAM" id="MobiDB-lite"/>
    </source>
</evidence>
<evidence type="ECO:0000313" key="4">
    <source>
        <dbReference type="Proteomes" id="UP001448614"/>
    </source>
</evidence>
<comment type="caution">
    <text evidence="3">The sequence shown here is derived from an EMBL/GenBank/DDBJ whole genome shotgun (WGS) entry which is preliminary data.</text>
</comment>
<dbReference type="PANTHER" id="PTHR18964:SF173">
    <property type="entry name" value="GLUCOKINASE"/>
    <property type="match status" value="1"/>
</dbReference>
<feature type="compositionally biased region" description="Low complexity" evidence="2">
    <location>
        <begin position="416"/>
        <end position="425"/>
    </location>
</feature>
<reference evidence="3 4" key="1">
    <citation type="journal article" date="2024" name="Appl. Microbiol. Biotechnol.">
        <title>Biosynthetic gene clusters with biotechnological applications in novel Antarctic isolates from Actinomycetota.</title>
        <authorList>
            <person name="Bruna P."/>
            <person name="Nunez-Montero K."/>
            <person name="Contreras M.J."/>
            <person name="Leal K."/>
            <person name="Garcia M."/>
            <person name="Abanto M."/>
            <person name="Barrientos L."/>
        </authorList>
    </citation>
    <scope>NUCLEOTIDE SEQUENCE [LARGE SCALE GENOMIC DNA]</scope>
    <source>
        <strain evidence="3 4">Se16.17</strain>
    </source>
</reference>
<feature type="region of interest" description="Disordered" evidence="2">
    <location>
        <begin position="413"/>
        <end position="433"/>
    </location>
</feature>
<proteinExistence type="inferred from homology"/>
<dbReference type="SUPFAM" id="SSF53067">
    <property type="entry name" value="Actin-like ATPase domain"/>
    <property type="match status" value="1"/>
</dbReference>
<accession>A0ABV0GPW6</accession>
<evidence type="ECO:0000313" key="3">
    <source>
        <dbReference type="EMBL" id="MEO3940593.1"/>
    </source>
</evidence>
<dbReference type="Proteomes" id="UP001448614">
    <property type="component" value="Unassembled WGS sequence"/>
</dbReference>
<dbReference type="Pfam" id="PF00480">
    <property type="entry name" value="ROK"/>
    <property type="match status" value="1"/>
</dbReference>
<dbReference type="InterPro" id="IPR036390">
    <property type="entry name" value="WH_DNA-bd_sf"/>
</dbReference>
<dbReference type="Gene3D" id="3.30.420.40">
    <property type="match status" value="2"/>
</dbReference>
<dbReference type="InterPro" id="IPR000600">
    <property type="entry name" value="ROK"/>
</dbReference>
<dbReference type="SUPFAM" id="SSF46785">
    <property type="entry name" value="Winged helix' DNA-binding domain"/>
    <property type="match status" value="1"/>
</dbReference>
<dbReference type="Gene3D" id="1.10.10.10">
    <property type="entry name" value="Winged helix-like DNA-binding domain superfamily/Winged helix DNA-binding domain"/>
    <property type="match status" value="1"/>
</dbReference>
<gene>
    <name evidence="3" type="ORF">V3C41_05870</name>
</gene>
<protein>
    <submittedName>
        <fullName evidence="3">ROK family transcriptional regulator</fullName>
    </submittedName>
</protein>
<dbReference type="InterPro" id="IPR036388">
    <property type="entry name" value="WH-like_DNA-bd_sf"/>
</dbReference>